<dbReference type="EMBL" id="KP339049">
    <property type="protein sequence ID" value="AXY05385.1"/>
    <property type="molecule type" value="Genomic_DNA"/>
</dbReference>
<evidence type="ECO:0000313" key="2">
    <source>
        <dbReference type="EMBL" id="AXY05385.1"/>
    </source>
</evidence>
<dbReference type="Proteomes" id="UP000032402">
    <property type="component" value="Segment"/>
</dbReference>
<keyword evidence="3" id="KW-1185">Reference proteome</keyword>
<organism evidence="2 3">
    <name type="scientific">Enterococcus phage EFDG1</name>
    <dbReference type="NCBI Taxonomy" id="1597976"/>
    <lineage>
        <taxon>Viruses</taxon>
        <taxon>Duplodnaviria</taxon>
        <taxon>Heunggongvirae</taxon>
        <taxon>Uroviricota</taxon>
        <taxon>Caudoviricetes</taxon>
        <taxon>Herelleviridae</taxon>
        <taxon>Brockvirinae</taxon>
        <taxon>Schiekvirus</taxon>
        <taxon>Schiekvirus EFDG1</taxon>
    </lineage>
</organism>
<feature type="region of interest" description="Disordered" evidence="1">
    <location>
        <begin position="22"/>
        <end position="41"/>
    </location>
</feature>
<name>A0A347UYE2_9CAUD</name>
<proteinExistence type="predicted"/>
<reference evidence="2 3" key="1">
    <citation type="journal article" date="2015" name="Appl. Environ. Microbiol.">
        <title>Targeting Enterococcus faecalis Biofilms with Phage Therapy.</title>
        <authorList>
            <person name="Khalifa L."/>
            <person name="Brosh Y."/>
            <person name="Gelman D."/>
            <person name="Coppenhagen-Glazer S."/>
            <person name="Beyth S."/>
            <person name="Poradosu-Cohen R."/>
            <person name="Que Y.A."/>
            <person name="Beyth N."/>
            <person name="Hazan R."/>
        </authorList>
    </citation>
    <scope>NUCLEOTIDE SEQUENCE [LARGE SCALE GENOMIC DNA]</scope>
</reference>
<sequence>MCIKPREQHAQKIRYCVLDTNPPAPKTEGYSNGKEAWLETK</sequence>
<accession>A0A347UYE2</accession>
<evidence type="ECO:0000313" key="3">
    <source>
        <dbReference type="Proteomes" id="UP000032402"/>
    </source>
</evidence>
<evidence type="ECO:0000256" key="1">
    <source>
        <dbReference type="SAM" id="MobiDB-lite"/>
    </source>
</evidence>
<dbReference type="KEGG" id="vg:37845494"/>
<dbReference type="RefSeq" id="YP_009513902.1">
    <property type="nucleotide sequence ID" value="NC_029009.1"/>
</dbReference>
<protein>
    <submittedName>
        <fullName evidence="2">Uncharacterized protein</fullName>
    </submittedName>
</protein>
<dbReference type="GeneID" id="37845494"/>